<evidence type="ECO:0000259" key="10">
    <source>
        <dbReference type="Pfam" id="PF26002"/>
    </source>
</evidence>
<reference evidence="11 12" key="1">
    <citation type="submission" date="2015-02" db="EMBL/GenBank/DDBJ databases">
        <title>Genome sequene of Rhodovulum sulfidophilum DSM 2351.</title>
        <authorList>
            <person name="Nagao N."/>
        </authorList>
    </citation>
    <scope>NUCLEOTIDE SEQUENCE [LARGE SCALE GENOMIC DNA]</scope>
    <source>
        <strain evidence="11 12">DSM 2351</strain>
    </source>
</reference>
<dbReference type="InterPro" id="IPR058982">
    <property type="entry name" value="Beta-barrel_AprE"/>
</dbReference>
<name>A0A0D6AZY8_RHOSU</name>
<comment type="subcellular location">
    <subcellularLocation>
        <location evidence="1 9">Cell inner membrane</location>
        <topology evidence="1 9">Single-pass membrane protein</topology>
    </subcellularLocation>
</comment>
<gene>
    <name evidence="11" type="ORF">NHU_01010</name>
</gene>
<dbReference type="GO" id="GO:0005886">
    <property type="term" value="C:plasma membrane"/>
    <property type="evidence" value="ECO:0007669"/>
    <property type="project" value="UniProtKB-SubCell"/>
</dbReference>
<dbReference type="PRINTS" id="PR01490">
    <property type="entry name" value="RTXTOXIND"/>
</dbReference>
<dbReference type="NCBIfam" id="TIGR01843">
    <property type="entry name" value="type_I_hlyD"/>
    <property type="match status" value="1"/>
</dbReference>
<dbReference type="AlphaFoldDB" id="A0A0D6AZY8"/>
<evidence type="ECO:0000313" key="12">
    <source>
        <dbReference type="Proteomes" id="UP000064912"/>
    </source>
</evidence>
<evidence type="ECO:0000256" key="2">
    <source>
        <dbReference type="ARBA" id="ARBA00009477"/>
    </source>
</evidence>
<dbReference type="Proteomes" id="UP000064912">
    <property type="component" value="Chromosome"/>
</dbReference>
<evidence type="ECO:0000256" key="1">
    <source>
        <dbReference type="ARBA" id="ARBA00004377"/>
    </source>
</evidence>
<keyword evidence="3 9" id="KW-0813">Transport</keyword>
<evidence type="ECO:0000256" key="6">
    <source>
        <dbReference type="ARBA" id="ARBA00022692"/>
    </source>
</evidence>
<dbReference type="PATRIC" id="fig|35806.4.peg.1032"/>
<accession>A0A0D6AZY8</accession>
<dbReference type="Gene3D" id="2.40.30.170">
    <property type="match status" value="1"/>
</dbReference>
<evidence type="ECO:0000256" key="3">
    <source>
        <dbReference type="ARBA" id="ARBA00022448"/>
    </source>
</evidence>
<sequence>MSPVARDALPFQPPLVQVRDAPLPWLLQLWPFGSAALLVALVTLAAFVPIDVVVTAEGRIVTDDPPVVLKPLGSAVLDRLLVHPGDAVEPGQLLARLDARDPATDVAVLAAERAALEAEIARIEAELGDRPLTGEGEEFALQARIQRERAAAEAAQRDQLVSALAQIDSGIEAALEGVPALAEAVATAREIETMHETLLARQSGTRLAVNQARLLRLDAETDSRENMARLLSLRQERETAAARLAAFESDLRQSRLEDLAGLRPRLAVIERQLSQATDRARLYDLRAPQAGVVLSVAEGGPGSLMTIADPVVVIAPTGGAMHAEIGLLSRDVGLVHPGDPARIKVDAFPWRRHGLIAGRLSDVAPSSSLPSGGGPARHAARLAFDGDAALPDGLMPGMTLTSDIATGHRTLLTYFLDPVLNGLSESLREPRS</sequence>
<keyword evidence="8" id="KW-0472">Membrane</keyword>
<dbReference type="KEGG" id="rsu:NHU_01010"/>
<dbReference type="Pfam" id="PF26002">
    <property type="entry name" value="Beta-barrel_AprE"/>
    <property type="match status" value="1"/>
</dbReference>
<dbReference type="PANTHER" id="PTHR30386">
    <property type="entry name" value="MEMBRANE FUSION SUBUNIT OF EMRAB-TOLC MULTIDRUG EFFLUX PUMP"/>
    <property type="match status" value="1"/>
</dbReference>
<dbReference type="Gene3D" id="2.40.50.100">
    <property type="match status" value="1"/>
</dbReference>
<dbReference type="InterPro" id="IPR050739">
    <property type="entry name" value="MFP"/>
</dbReference>
<comment type="similarity">
    <text evidence="2 9">Belongs to the membrane fusion protein (MFP) (TC 8.A.1) family.</text>
</comment>
<dbReference type="GO" id="GO:0009306">
    <property type="term" value="P:protein secretion"/>
    <property type="evidence" value="ECO:0007669"/>
    <property type="project" value="InterPro"/>
</dbReference>
<dbReference type="eggNOG" id="COG0845">
    <property type="taxonomic scope" value="Bacteria"/>
</dbReference>
<protein>
    <recommendedName>
        <fullName evidence="9">Membrane fusion protein (MFP) family protein</fullName>
    </recommendedName>
</protein>
<keyword evidence="7" id="KW-1133">Transmembrane helix</keyword>
<keyword evidence="6" id="KW-0812">Transmembrane</keyword>
<evidence type="ECO:0000256" key="7">
    <source>
        <dbReference type="ARBA" id="ARBA00022989"/>
    </source>
</evidence>
<dbReference type="PROSITE" id="PS00543">
    <property type="entry name" value="HLYD_FAMILY"/>
    <property type="match status" value="1"/>
</dbReference>
<evidence type="ECO:0000256" key="5">
    <source>
        <dbReference type="ARBA" id="ARBA00022519"/>
    </source>
</evidence>
<dbReference type="EMBL" id="AP014800">
    <property type="protein sequence ID" value="BAQ68175.1"/>
    <property type="molecule type" value="Genomic_DNA"/>
</dbReference>
<dbReference type="InterPro" id="IPR006144">
    <property type="entry name" value="Secretion_HlyD_CS"/>
</dbReference>
<proteinExistence type="inferred from homology"/>
<organism evidence="11 12">
    <name type="scientific">Rhodovulum sulfidophilum</name>
    <name type="common">Rhodobacter sulfidophilus</name>
    <dbReference type="NCBI Taxonomy" id="35806"/>
    <lineage>
        <taxon>Bacteria</taxon>
        <taxon>Pseudomonadati</taxon>
        <taxon>Pseudomonadota</taxon>
        <taxon>Alphaproteobacteria</taxon>
        <taxon>Rhodobacterales</taxon>
        <taxon>Paracoccaceae</taxon>
        <taxon>Rhodovulum</taxon>
    </lineage>
</organism>
<evidence type="ECO:0000313" key="11">
    <source>
        <dbReference type="EMBL" id="BAQ68175.1"/>
    </source>
</evidence>
<evidence type="ECO:0000256" key="9">
    <source>
        <dbReference type="RuleBase" id="RU365093"/>
    </source>
</evidence>
<keyword evidence="4 9" id="KW-1003">Cell membrane</keyword>
<evidence type="ECO:0000256" key="8">
    <source>
        <dbReference type="ARBA" id="ARBA00023136"/>
    </source>
</evidence>
<dbReference type="InterPro" id="IPR010129">
    <property type="entry name" value="T1SS_HlyD"/>
</dbReference>
<evidence type="ECO:0000256" key="4">
    <source>
        <dbReference type="ARBA" id="ARBA00022475"/>
    </source>
</evidence>
<keyword evidence="5 9" id="KW-0997">Cell inner membrane</keyword>
<feature type="domain" description="AprE-like beta-barrel" evidence="10">
    <location>
        <begin position="324"/>
        <end position="407"/>
    </location>
</feature>
<dbReference type="PANTHER" id="PTHR30386:SF26">
    <property type="entry name" value="TRANSPORT PROTEIN COMB"/>
    <property type="match status" value="1"/>
</dbReference>